<reference evidence="1 2" key="1">
    <citation type="submission" date="2019-01" db="EMBL/GenBank/DDBJ databases">
        <title>RHIZO-ID as a novel technology for direct rhizobia identification.</title>
        <authorList>
            <person name="De Meyer S.E."/>
        </authorList>
    </citation>
    <scope>NUCLEOTIDE SEQUENCE [LARGE SCALE GENOMIC DNA]</scope>
    <source>
        <strain evidence="1 2">WSM448</strain>
    </source>
</reference>
<protein>
    <submittedName>
        <fullName evidence="1">BrnT family toxin</fullName>
    </submittedName>
</protein>
<dbReference type="Gene3D" id="3.10.450.530">
    <property type="entry name" value="Ribonuclease toxin, BrnT, of type II toxin-antitoxin system"/>
    <property type="match status" value="1"/>
</dbReference>
<gene>
    <name evidence="1" type="ORF">EHI47_17075</name>
</gene>
<dbReference type="Pfam" id="PF04365">
    <property type="entry name" value="BrnT_toxin"/>
    <property type="match status" value="1"/>
</dbReference>
<name>A0A444HYW2_RHILE</name>
<dbReference type="InterPro" id="IPR007460">
    <property type="entry name" value="BrnT_toxin"/>
</dbReference>
<sequence length="97" mass="11290">MPRFQWNDEKNRINKAKHSVSFETACLIWNDPQYLLIPDAVYDGEQRWLAIGTVGLVTVLVAVHVIHDAEDGETIRVISARKATSHERRRYEQWTLD</sequence>
<evidence type="ECO:0000313" key="1">
    <source>
        <dbReference type="EMBL" id="RWX29481.1"/>
    </source>
</evidence>
<comment type="caution">
    <text evidence="1">The sequence shown here is derived from an EMBL/GenBank/DDBJ whole genome shotgun (WGS) entry which is preliminary data.</text>
</comment>
<accession>A0A444HYW2</accession>
<dbReference type="AlphaFoldDB" id="A0A444HYW2"/>
<organism evidence="1 2">
    <name type="scientific">Rhizobium leguminosarum</name>
    <dbReference type="NCBI Taxonomy" id="384"/>
    <lineage>
        <taxon>Bacteria</taxon>
        <taxon>Pseudomonadati</taxon>
        <taxon>Pseudomonadota</taxon>
        <taxon>Alphaproteobacteria</taxon>
        <taxon>Hyphomicrobiales</taxon>
        <taxon>Rhizobiaceae</taxon>
        <taxon>Rhizobium/Agrobacterium group</taxon>
        <taxon>Rhizobium</taxon>
    </lineage>
</organism>
<dbReference type="InterPro" id="IPR038573">
    <property type="entry name" value="BrnT_sf"/>
</dbReference>
<evidence type="ECO:0000313" key="2">
    <source>
        <dbReference type="Proteomes" id="UP000283817"/>
    </source>
</evidence>
<dbReference type="Proteomes" id="UP000283817">
    <property type="component" value="Unassembled WGS sequence"/>
</dbReference>
<proteinExistence type="predicted"/>
<dbReference type="RefSeq" id="WP_128401628.1">
    <property type="nucleotide sequence ID" value="NZ_CP090090.1"/>
</dbReference>
<dbReference type="EMBL" id="SBHX01000041">
    <property type="protein sequence ID" value="RWX29481.1"/>
    <property type="molecule type" value="Genomic_DNA"/>
</dbReference>